<evidence type="ECO:0000313" key="3">
    <source>
        <dbReference type="Proteomes" id="UP001597368"/>
    </source>
</evidence>
<dbReference type="EMBL" id="JBHUFV010000003">
    <property type="protein sequence ID" value="MFD1930079.1"/>
    <property type="molecule type" value="Genomic_DNA"/>
</dbReference>
<protein>
    <recommendedName>
        <fullName evidence="4">Toxin-antitoxin system HicB family antitoxin</fullName>
    </recommendedName>
</protein>
<accession>A0ABW4SMA1</accession>
<comment type="caution">
    <text evidence="2">The sequence shown here is derived from an EMBL/GenBank/DDBJ whole genome shotgun (WGS) entry which is preliminary data.</text>
</comment>
<dbReference type="Proteomes" id="UP001597368">
    <property type="component" value="Unassembled WGS sequence"/>
</dbReference>
<keyword evidence="3" id="KW-1185">Reference proteome</keyword>
<dbReference type="SUPFAM" id="SSF47598">
    <property type="entry name" value="Ribbon-helix-helix"/>
    <property type="match status" value="1"/>
</dbReference>
<reference evidence="3" key="1">
    <citation type="journal article" date="2019" name="Int. J. Syst. Evol. Microbiol.">
        <title>The Global Catalogue of Microorganisms (GCM) 10K type strain sequencing project: providing services to taxonomists for standard genome sequencing and annotation.</title>
        <authorList>
            <consortium name="The Broad Institute Genomics Platform"/>
            <consortium name="The Broad Institute Genome Sequencing Center for Infectious Disease"/>
            <person name="Wu L."/>
            <person name="Ma J."/>
        </authorList>
    </citation>
    <scope>NUCLEOTIDE SEQUENCE [LARGE SCALE GENOMIC DNA]</scope>
    <source>
        <strain evidence="3">ICMP 6774ER</strain>
    </source>
</reference>
<dbReference type="InterPro" id="IPR010985">
    <property type="entry name" value="Ribbon_hlx_hlx"/>
</dbReference>
<gene>
    <name evidence="2" type="ORF">ACFSKW_01170</name>
</gene>
<sequence length="156" mass="16518">MDLAPYIDRLRNELAIAAEAGGEDARVLAERLLAPLDSAARLVLLEALSKASDEITRDLAPGSVEMRLRGRDPGFVVTPPPDPQSGPTVPPAHSGTPDTDEGGTSRISLRVPDPLKHRIEAAASGEGLSVNAWLVRVAATALDTHGIARRHVGWAR</sequence>
<evidence type="ECO:0000256" key="1">
    <source>
        <dbReference type="SAM" id="MobiDB-lite"/>
    </source>
</evidence>
<dbReference type="RefSeq" id="WP_379568152.1">
    <property type="nucleotide sequence ID" value="NZ_JBHUFV010000003.1"/>
</dbReference>
<proteinExistence type="predicted"/>
<feature type="compositionally biased region" description="Pro residues" evidence="1">
    <location>
        <begin position="78"/>
        <end position="90"/>
    </location>
</feature>
<evidence type="ECO:0000313" key="2">
    <source>
        <dbReference type="EMBL" id="MFD1930079.1"/>
    </source>
</evidence>
<organism evidence="2 3">
    <name type="scientific">Nonomuraea mangrovi</name>
    <dbReference type="NCBI Taxonomy" id="2316207"/>
    <lineage>
        <taxon>Bacteria</taxon>
        <taxon>Bacillati</taxon>
        <taxon>Actinomycetota</taxon>
        <taxon>Actinomycetes</taxon>
        <taxon>Streptosporangiales</taxon>
        <taxon>Streptosporangiaceae</taxon>
        <taxon>Nonomuraea</taxon>
    </lineage>
</organism>
<name>A0ABW4SMA1_9ACTN</name>
<feature type="region of interest" description="Disordered" evidence="1">
    <location>
        <begin position="62"/>
        <end position="107"/>
    </location>
</feature>
<evidence type="ECO:0008006" key="4">
    <source>
        <dbReference type="Google" id="ProtNLM"/>
    </source>
</evidence>